<organism evidence="5 6">
    <name type="scientific">Luteipulveratus flavus</name>
    <dbReference type="NCBI Taxonomy" id="3031728"/>
    <lineage>
        <taxon>Bacteria</taxon>
        <taxon>Bacillati</taxon>
        <taxon>Actinomycetota</taxon>
        <taxon>Actinomycetes</taxon>
        <taxon>Micrococcales</taxon>
        <taxon>Dermacoccaceae</taxon>
        <taxon>Luteipulveratus</taxon>
    </lineage>
</organism>
<dbReference type="InterPro" id="IPR046346">
    <property type="entry name" value="Aminoacid_DH-like_N_sf"/>
</dbReference>
<reference evidence="5 6" key="1">
    <citation type="submission" date="2023-03" db="EMBL/GenBank/DDBJ databases">
        <title>YIM 133296 draft genome.</title>
        <authorList>
            <person name="Xiong L."/>
        </authorList>
    </citation>
    <scope>NUCLEOTIDE SEQUENCE [LARGE SCALE GENOMIC DNA]</scope>
    <source>
        <strain evidence="5 6">YIM 133296</strain>
    </source>
</reference>
<dbReference type="SUPFAM" id="SSF53223">
    <property type="entry name" value="Aminoacid dehydrogenase-like, N-terminal domain"/>
    <property type="match status" value="1"/>
</dbReference>
<keyword evidence="2" id="KW-0028">Amino-acid biosynthesis</keyword>
<dbReference type="NCBIfam" id="NF001311">
    <property type="entry name" value="PRK00258.1-3"/>
    <property type="match status" value="1"/>
</dbReference>
<evidence type="ECO:0000259" key="3">
    <source>
        <dbReference type="Pfam" id="PF08501"/>
    </source>
</evidence>
<dbReference type="PANTHER" id="PTHR21089">
    <property type="entry name" value="SHIKIMATE DEHYDROGENASE"/>
    <property type="match status" value="1"/>
</dbReference>
<evidence type="ECO:0000313" key="6">
    <source>
        <dbReference type="Proteomes" id="UP001528912"/>
    </source>
</evidence>
<dbReference type="SUPFAM" id="SSF51735">
    <property type="entry name" value="NAD(P)-binding Rossmann-fold domains"/>
    <property type="match status" value="1"/>
</dbReference>
<dbReference type="Proteomes" id="UP001528912">
    <property type="component" value="Unassembled WGS sequence"/>
</dbReference>
<keyword evidence="5" id="KW-0560">Oxidoreductase</keyword>
<keyword evidence="2" id="KW-0057">Aromatic amino acid biosynthesis</keyword>
<dbReference type="InterPro" id="IPR036291">
    <property type="entry name" value="NAD(P)-bd_dom_sf"/>
</dbReference>
<evidence type="ECO:0000256" key="2">
    <source>
        <dbReference type="ARBA" id="ARBA00023141"/>
    </source>
</evidence>
<dbReference type="Pfam" id="PF18317">
    <property type="entry name" value="SDH_C"/>
    <property type="match status" value="1"/>
</dbReference>
<dbReference type="Gene3D" id="3.40.50.10860">
    <property type="entry name" value="Leucine Dehydrogenase, chain A, domain 1"/>
    <property type="match status" value="1"/>
</dbReference>
<dbReference type="Gene3D" id="3.40.50.720">
    <property type="entry name" value="NAD(P)-binding Rossmann-like Domain"/>
    <property type="match status" value="1"/>
</dbReference>
<dbReference type="GO" id="GO:0004764">
    <property type="term" value="F:shikimate 3-dehydrogenase (NADP+) activity"/>
    <property type="evidence" value="ECO:0007669"/>
    <property type="project" value="UniProtKB-EC"/>
</dbReference>
<dbReference type="PANTHER" id="PTHR21089:SF1">
    <property type="entry name" value="BIFUNCTIONAL 3-DEHYDROQUINATE DEHYDRATASE_SHIKIMATE DEHYDROGENASE, CHLOROPLASTIC"/>
    <property type="match status" value="1"/>
</dbReference>
<evidence type="ECO:0000256" key="1">
    <source>
        <dbReference type="ARBA" id="ARBA00004871"/>
    </source>
</evidence>
<dbReference type="Pfam" id="PF08501">
    <property type="entry name" value="Shikimate_dh_N"/>
    <property type="match status" value="1"/>
</dbReference>
<gene>
    <name evidence="5" type="ORF">P4R38_07955</name>
</gene>
<dbReference type="InterPro" id="IPR013708">
    <property type="entry name" value="Shikimate_DH-bd_N"/>
</dbReference>
<dbReference type="InterPro" id="IPR041121">
    <property type="entry name" value="SDH_C"/>
</dbReference>
<proteinExistence type="predicted"/>
<dbReference type="InterPro" id="IPR022893">
    <property type="entry name" value="Shikimate_DH_fam"/>
</dbReference>
<name>A0ABT6C5J8_9MICO</name>
<accession>A0ABT6C5J8</accession>
<comment type="pathway">
    <text evidence="1">Metabolic intermediate biosynthesis; chorismate biosynthesis; chorismate from D-erythrose 4-phosphate and phosphoenolpyruvate: step 4/7.</text>
</comment>
<comment type="caution">
    <text evidence="5">The sequence shown here is derived from an EMBL/GenBank/DDBJ whole genome shotgun (WGS) entry which is preliminary data.</text>
</comment>
<evidence type="ECO:0000259" key="4">
    <source>
        <dbReference type="Pfam" id="PF18317"/>
    </source>
</evidence>
<dbReference type="RefSeq" id="WP_277191825.1">
    <property type="nucleotide sequence ID" value="NZ_JAROAV010000024.1"/>
</dbReference>
<dbReference type="EC" id="1.1.1.25" evidence="5"/>
<protein>
    <submittedName>
        <fullName evidence="5">Shikimate dehydrogenase</fullName>
        <ecNumber evidence="5">1.1.1.25</ecNumber>
    </submittedName>
</protein>
<feature type="domain" description="Shikimate dehydrogenase substrate binding N-terminal" evidence="3">
    <location>
        <begin position="7"/>
        <end position="89"/>
    </location>
</feature>
<dbReference type="EMBL" id="JAROAV010000024">
    <property type="protein sequence ID" value="MDF8264170.1"/>
    <property type="molecule type" value="Genomic_DNA"/>
</dbReference>
<evidence type="ECO:0000313" key="5">
    <source>
        <dbReference type="EMBL" id="MDF8264170.1"/>
    </source>
</evidence>
<dbReference type="CDD" id="cd01065">
    <property type="entry name" value="NAD_bind_Shikimate_DH"/>
    <property type="match status" value="1"/>
</dbReference>
<sequence length="286" mass="29947">MHARAAVLGSPVSHSLSPLLHRTAYECSGLSEWTYDAYEVRRDGLADFVLGLGPQWRGLSLTMPLKEEALLVAADSTALALQVGAANTLLRRADGRWRADNTDVEGVRAALAAAGVGRVRPARRATVLGSGATARSVLAALARLQVREVTFVVRDVPRESTLAQARDHGLDVRIVVGTEAIAAWADADVVVSTTPARASDGLARAVGAAVESGAIDRDAPHGQVLLDVVYDGWPTVLAQVLAARGTVVVGGIEMLVHQAADQFTLMTGKPAPLEQMQTVGRAAVSG</sequence>
<feature type="domain" description="SDH C-terminal" evidence="4">
    <location>
        <begin position="251"/>
        <end position="277"/>
    </location>
</feature>
<keyword evidence="6" id="KW-1185">Reference proteome</keyword>